<dbReference type="EMBL" id="JAGMUX010000014">
    <property type="protein sequence ID" value="KAH7239916.1"/>
    <property type="molecule type" value="Genomic_DNA"/>
</dbReference>
<keyword evidence="4 7" id="KW-0812">Transmembrane</keyword>
<evidence type="ECO:0000256" key="2">
    <source>
        <dbReference type="ARBA" id="ARBA00007282"/>
    </source>
</evidence>
<feature type="transmembrane region" description="Helical" evidence="7">
    <location>
        <begin position="36"/>
        <end position="57"/>
    </location>
</feature>
<keyword evidence="6 7" id="KW-0472">Membrane</keyword>
<keyword evidence="5 7" id="KW-1133">Transmembrane helix</keyword>
<comment type="caution">
    <text evidence="9">The sequence shown here is derived from an EMBL/GenBank/DDBJ whole genome shotgun (WGS) entry which is preliminary data.</text>
</comment>
<evidence type="ECO:0000256" key="4">
    <source>
        <dbReference type="ARBA" id="ARBA00022692"/>
    </source>
</evidence>
<evidence type="ECO:0000256" key="5">
    <source>
        <dbReference type="ARBA" id="ARBA00022989"/>
    </source>
</evidence>
<evidence type="ECO:0000256" key="6">
    <source>
        <dbReference type="ARBA" id="ARBA00023136"/>
    </source>
</evidence>
<name>A0A9P9GJA0_FUSRE</name>
<comment type="similarity">
    <text evidence="2">Belongs to the wax synthase family.</text>
</comment>
<dbReference type="PANTHER" id="PTHR31595:SF27">
    <property type="entry name" value="WAX SYNTHASE DOMAIN-CONTAINING PROTEIN-RELATED"/>
    <property type="match status" value="1"/>
</dbReference>
<feature type="transmembrane region" description="Helical" evidence="7">
    <location>
        <begin position="69"/>
        <end position="90"/>
    </location>
</feature>
<dbReference type="GO" id="GO:0006629">
    <property type="term" value="P:lipid metabolic process"/>
    <property type="evidence" value="ECO:0007669"/>
    <property type="project" value="InterPro"/>
</dbReference>
<evidence type="ECO:0000259" key="8">
    <source>
        <dbReference type="Pfam" id="PF13813"/>
    </source>
</evidence>
<feature type="transmembrane region" description="Helical" evidence="7">
    <location>
        <begin position="102"/>
        <end position="122"/>
    </location>
</feature>
<sequence>MGHTDGSSVIGIAKIWCFLLFTFAATLVFVPKNATLLRVGATLALGYLQYSFYIAVLDTSITAAQKSNICLLSWGFFTSSAEQILISQIHTVDLFTKTEKDGVNHVSTVALLFRAAGMYFNLRRFGVRGETSMIHRRAITRARLVYTKVAEIFILYLIMDAAMSGPPPETHLITREKQTLFRLSNLSLEDLLFRFFSTLGYWLVTFVCNRLNHACAVVVSLVIGLSHPEDWPHLNGPISACYTVRGFWGKFWHQLYRKTFTGLGDFLPDKTFCLSRGTLLSRYTRLFLTFLVSGLMHHCMGRLYSFAADEAFVSEKFYALQAVGIAFEDAVQAVTADVPLPMSVRRVVGYIWVLMFLSWSTPTCSYPSMRAGDIGQMVPFRVIGHLIQS</sequence>
<evidence type="ECO:0000313" key="9">
    <source>
        <dbReference type="EMBL" id="KAH7239916.1"/>
    </source>
</evidence>
<dbReference type="InterPro" id="IPR032805">
    <property type="entry name" value="Wax_synthase_dom"/>
</dbReference>
<dbReference type="RefSeq" id="XP_046045710.1">
    <property type="nucleotide sequence ID" value="XM_046188327.1"/>
</dbReference>
<feature type="transmembrane region" description="Helical" evidence="7">
    <location>
        <begin position="143"/>
        <end position="159"/>
    </location>
</feature>
<dbReference type="Pfam" id="PF13813">
    <property type="entry name" value="MBOAT_2"/>
    <property type="match status" value="1"/>
</dbReference>
<evidence type="ECO:0000256" key="3">
    <source>
        <dbReference type="ARBA" id="ARBA00022679"/>
    </source>
</evidence>
<dbReference type="GO" id="GO:0016020">
    <property type="term" value="C:membrane"/>
    <property type="evidence" value="ECO:0007669"/>
    <property type="project" value="UniProtKB-SubCell"/>
</dbReference>
<dbReference type="AlphaFoldDB" id="A0A9P9GJA0"/>
<dbReference type="Proteomes" id="UP000720189">
    <property type="component" value="Unassembled WGS sequence"/>
</dbReference>
<dbReference type="GO" id="GO:0008374">
    <property type="term" value="F:O-acyltransferase activity"/>
    <property type="evidence" value="ECO:0007669"/>
    <property type="project" value="InterPro"/>
</dbReference>
<accession>A0A9P9GJA0</accession>
<keyword evidence="3 9" id="KW-0808">Transferase</keyword>
<protein>
    <submittedName>
        <fullName evidence="9">Membrane bound O-acyl transferase family-domain-containing protein</fullName>
    </submittedName>
</protein>
<comment type="subcellular location">
    <subcellularLocation>
        <location evidence="1">Membrane</location>
        <topology evidence="1">Multi-pass membrane protein</topology>
    </subcellularLocation>
</comment>
<evidence type="ECO:0000256" key="1">
    <source>
        <dbReference type="ARBA" id="ARBA00004141"/>
    </source>
</evidence>
<evidence type="ECO:0000256" key="7">
    <source>
        <dbReference type="SAM" id="Phobius"/>
    </source>
</evidence>
<organism evidence="9 10">
    <name type="scientific">Fusarium redolens</name>
    <dbReference type="NCBI Taxonomy" id="48865"/>
    <lineage>
        <taxon>Eukaryota</taxon>
        <taxon>Fungi</taxon>
        <taxon>Dikarya</taxon>
        <taxon>Ascomycota</taxon>
        <taxon>Pezizomycotina</taxon>
        <taxon>Sordariomycetes</taxon>
        <taxon>Hypocreomycetidae</taxon>
        <taxon>Hypocreales</taxon>
        <taxon>Nectriaceae</taxon>
        <taxon>Fusarium</taxon>
        <taxon>Fusarium redolens species complex</taxon>
    </lineage>
</organism>
<dbReference type="PANTHER" id="PTHR31595">
    <property type="entry name" value="LONG-CHAIN-ALCOHOL O-FATTY-ACYLTRANSFERASE 3-RELATED"/>
    <property type="match status" value="1"/>
</dbReference>
<proteinExistence type="inferred from homology"/>
<dbReference type="GeneID" id="70218281"/>
<feature type="transmembrane region" description="Helical" evidence="7">
    <location>
        <begin position="12"/>
        <end position="30"/>
    </location>
</feature>
<evidence type="ECO:0000313" key="10">
    <source>
        <dbReference type="Proteomes" id="UP000720189"/>
    </source>
</evidence>
<keyword evidence="10" id="KW-1185">Reference proteome</keyword>
<gene>
    <name evidence="9" type="ORF">BKA55DRAFT_519253</name>
</gene>
<dbReference type="InterPro" id="IPR044851">
    <property type="entry name" value="Wax_synthase"/>
</dbReference>
<reference evidence="9" key="1">
    <citation type="journal article" date="2021" name="Nat. Commun.">
        <title>Genetic determinants of endophytism in the Arabidopsis root mycobiome.</title>
        <authorList>
            <person name="Mesny F."/>
            <person name="Miyauchi S."/>
            <person name="Thiergart T."/>
            <person name="Pickel B."/>
            <person name="Atanasova L."/>
            <person name="Karlsson M."/>
            <person name="Huettel B."/>
            <person name="Barry K.W."/>
            <person name="Haridas S."/>
            <person name="Chen C."/>
            <person name="Bauer D."/>
            <person name="Andreopoulos W."/>
            <person name="Pangilinan J."/>
            <person name="LaButti K."/>
            <person name="Riley R."/>
            <person name="Lipzen A."/>
            <person name="Clum A."/>
            <person name="Drula E."/>
            <person name="Henrissat B."/>
            <person name="Kohler A."/>
            <person name="Grigoriev I.V."/>
            <person name="Martin F.M."/>
            <person name="Hacquard S."/>
        </authorList>
    </citation>
    <scope>NUCLEOTIDE SEQUENCE</scope>
    <source>
        <strain evidence="9">MPI-CAGE-AT-0023</strain>
    </source>
</reference>
<dbReference type="OrthoDB" id="1077582at2759"/>
<feature type="domain" description="Wax synthase" evidence="8">
    <location>
        <begin position="231"/>
        <end position="301"/>
    </location>
</feature>